<feature type="compositionally biased region" description="Polar residues" evidence="7">
    <location>
        <begin position="123"/>
        <end position="133"/>
    </location>
</feature>
<dbReference type="GO" id="GO:0008094">
    <property type="term" value="F:ATP-dependent activity, acting on DNA"/>
    <property type="evidence" value="ECO:0007669"/>
    <property type="project" value="TreeGrafter"/>
</dbReference>
<evidence type="ECO:0000259" key="8">
    <source>
        <dbReference type="PROSITE" id="PS50089"/>
    </source>
</evidence>
<evidence type="ECO:0000259" key="10">
    <source>
        <dbReference type="PROSITE" id="PS51194"/>
    </source>
</evidence>
<dbReference type="GO" id="GO:0016787">
    <property type="term" value="F:hydrolase activity"/>
    <property type="evidence" value="ECO:0007669"/>
    <property type="project" value="UniProtKB-KW"/>
</dbReference>
<protein>
    <recommendedName>
        <fullName evidence="19">RING-type domain-containing protein</fullName>
    </recommendedName>
</protein>
<evidence type="ECO:0000256" key="1">
    <source>
        <dbReference type="ARBA" id="ARBA00007025"/>
    </source>
</evidence>
<feature type="domain" description="Helicase C-terminal" evidence="10">
    <location>
        <begin position="1074"/>
        <end position="1235"/>
    </location>
</feature>
<evidence type="ECO:0000313" key="15">
    <source>
        <dbReference type="Proteomes" id="UP000271337"/>
    </source>
</evidence>
<name>A0A3M6WYX9_HORWE</name>
<dbReference type="InterPro" id="IPR014001">
    <property type="entry name" value="Helicase_ATP-bd"/>
</dbReference>
<dbReference type="SUPFAM" id="SSF57850">
    <property type="entry name" value="RING/U-box"/>
    <property type="match status" value="1"/>
</dbReference>
<evidence type="ECO:0000256" key="5">
    <source>
        <dbReference type="ARBA" id="ARBA00022840"/>
    </source>
</evidence>
<dbReference type="SMART" id="SM00490">
    <property type="entry name" value="HELICc"/>
    <property type="match status" value="1"/>
</dbReference>
<comment type="caution">
    <text evidence="11">The sequence shown here is derived from an EMBL/GenBank/DDBJ whole genome shotgun (WGS) entry which is preliminary data.</text>
</comment>
<dbReference type="GO" id="GO:0005634">
    <property type="term" value="C:nucleus"/>
    <property type="evidence" value="ECO:0007669"/>
    <property type="project" value="TreeGrafter"/>
</dbReference>
<dbReference type="PROSITE" id="PS51194">
    <property type="entry name" value="HELICASE_CTER"/>
    <property type="match status" value="1"/>
</dbReference>
<organism evidence="11 17">
    <name type="scientific">Hortaea werneckii</name>
    <name type="common">Black yeast</name>
    <name type="synonym">Cladosporium werneckii</name>
    <dbReference type="NCBI Taxonomy" id="91943"/>
    <lineage>
        <taxon>Eukaryota</taxon>
        <taxon>Fungi</taxon>
        <taxon>Dikarya</taxon>
        <taxon>Ascomycota</taxon>
        <taxon>Pezizomycotina</taxon>
        <taxon>Dothideomycetes</taxon>
        <taxon>Dothideomycetidae</taxon>
        <taxon>Mycosphaerellales</taxon>
        <taxon>Teratosphaeriaceae</taxon>
        <taxon>Hortaea</taxon>
    </lineage>
</organism>
<evidence type="ECO:0000256" key="2">
    <source>
        <dbReference type="ARBA" id="ARBA00022741"/>
    </source>
</evidence>
<dbReference type="Pfam" id="PF13920">
    <property type="entry name" value="zf-C3HC4_3"/>
    <property type="match status" value="1"/>
</dbReference>
<dbReference type="Proteomes" id="UP000281245">
    <property type="component" value="Unassembled WGS sequence"/>
</dbReference>
<dbReference type="SMART" id="SM00184">
    <property type="entry name" value="RING"/>
    <property type="match status" value="1"/>
</dbReference>
<evidence type="ECO:0000259" key="9">
    <source>
        <dbReference type="PROSITE" id="PS51192"/>
    </source>
</evidence>
<dbReference type="Proteomes" id="UP000271337">
    <property type="component" value="Unassembled WGS sequence"/>
</dbReference>
<dbReference type="EMBL" id="QWIK01000230">
    <property type="protein sequence ID" value="RMY10159.1"/>
    <property type="molecule type" value="Genomic_DNA"/>
</dbReference>
<dbReference type="Gene3D" id="3.40.50.10810">
    <property type="entry name" value="Tandem AAA-ATPase domain"/>
    <property type="match status" value="1"/>
</dbReference>
<dbReference type="PANTHER" id="PTHR45626">
    <property type="entry name" value="TRANSCRIPTION TERMINATION FACTOR 2-RELATED"/>
    <property type="match status" value="1"/>
</dbReference>
<dbReference type="PROSITE" id="PS51192">
    <property type="entry name" value="HELICASE_ATP_BIND_1"/>
    <property type="match status" value="1"/>
</dbReference>
<evidence type="ECO:0000313" key="13">
    <source>
        <dbReference type="EMBL" id="RMY17254.1"/>
    </source>
</evidence>
<feature type="domain" description="Helicase ATP-binding" evidence="9">
    <location>
        <begin position="505"/>
        <end position="695"/>
    </location>
</feature>
<dbReference type="Gene3D" id="3.40.50.300">
    <property type="entry name" value="P-loop containing nucleotide triphosphate hydrolases"/>
    <property type="match status" value="1"/>
</dbReference>
<comment type="similarity">
    <text evidence="1">Belongs to the SNF2/RAD54 helicase family.</text>
</comment>
<dbReference type="InterPro" id="IPR027417">
    <property type="entry name" value="P-loop_NTPase"/>
</dbReference>
<dbReference type="EMBL" id="QWIJ01000348">
    <property type="protein sequence ID" value="RMX83468.1"/>
    <property type="molecule type" value="Genomic_DNA"/>
</dbReference>
<feature type="region of interest" description="Disordered" evidence="7">
    <location>
        <begin position="930"/>
        <end position="1032"/>
    </location>
</feature>
<evidence type="ECO:0000313" key="18">
    <source>
        <dbReference type="Proteomes" id="UP000282582"/>
    </source>
</evidence>
<dbReference type="PANTHER" id="PTHR45626:SF16">
    <property type="entry name" value="ATP-DEPENDENT HELICASE ULS1"/>
    <property type="match status" value="1"/>
</dbReference>
<keyword evidence="6" id="KW-0862">Zinc</keyword>
<evidence type="ECO:0000256" key="6">
    <source>
        <dbReference type="PROSITE-ProRule" id="PRU00175"/>
    </source>
</evidence>
<dbReference type="CDD" id="cd18008">
    <property type="entry name" value="DEXDc_SHPRH-like"/>
    <property type="match status" value="1"/>
</dbReference>
<dbReference type="EMBL" id="QWIM01000621">
    <property type="protein sequence ID" value="RMY32567.1"/>
    <property type="molecule type" value="Genomic_DNA"/>
</dbReference>
<gene>
    <name evidence="14" type="ORF">D0866_06521</name>
    <name evidence="13" type="ORF">D0867_06162</name>
    <name evidence="12" type="ORF">D0868_03859</name>
    <name evidence="11" type="ORF">D0869_05285</name>
</gene>
<dbReference type="InterPro" id="IPR000330">
    <property type="entry name" value="SNF2_N"/>
</dbReference>
<dbReference type="Pfam" id="PF00176">
    <property type="entry name" value="SNF2-rel_dom"/>
    <property type="match status" value="1"/>
</dbReference>
<proteinExistence type="inferred from homology"/>
<evidence type="ECO:0000313" key="16">
    <source>
        <dbReference type="Proteomes" id="UP000276864"/>
    </source>
</evidence>
<keyword evidence="5" id="KW-0067">ATP-binding</keyword>
<evidence type="ECO:0000256" key="7">
    <source>
        <dbReference type="SAM" id="MobiDB-lite"/>
    </source>
</evidence>
<evidence type="ECO:0000256" key="4">
    <source>
        <dbReference type="ARBA" id="ARBA00022806"/>
    </source>
</evidence>
<dbReference type="Pfam" id="PF00271">
    <property type="entry name" value="Helicase_C"/>
    <property type="match status" value="1"/>
</dbReference>
<dbReference type="CDD" id="cd18793">
    <property type="entry name" value="SF2_C_SNF"/>
    <property type="match status" value="1"/>
</dbReference>
<dbReference type="GO" id="GO:0005524">
    <property type="term" value="F:ATP binding"/>
    <property type="evidence" value="ECO:0007669"/>
    <property type="project" value="UniProtKB-KW"/>
</dbReference>
<dbReference type="AlphaFoldDB" id="A0A3M6WYX9"/>
<dbReference type="InterPro" id="IPR050628">
    <property type="entry name" value="SNF2_RAD54_helicase_TF"/>
</dbReference>
<accession>A0A3M6WYX9</accession>
<evidence type="ECO:0000313" key="14">
    <source>
        <dbReference type="EMBL" id="RMY32567.1"/>
    </source>
</evidence>
<keyword evidence="2" id="KW-0547">Nucleotide-binding</keyword>
<feature type="domain" description="RING-type" evidence="8">
    <location>
        <begin position="855"/>
        <end position="908"/>
    </location>
</feature>
<keyword evidence="3" id="KW-0378">Hydrolase</keyword>
<dbReference type="SMART" id="SM00487">
    <property type="entry name" value="DEXDc"/>
    <property type="match status" value="1"/>
</dbReference>
<evidence type="ECO:0000313" key="12">
    <source>
        <dbReference type="EMBL" id="RMY10159.1"/>
    </source>
</evidence>
<feature type="compositionally biased region" description="Basic and acidic residues" evidence="7">
    <location>
        <begin position="35"/>
        <end position="59"/>
    </location>
</feature>
<reference evidence="15 16" key="1">
    <citation type="journal article" date="2018" name="BMC Genomics">
        <title>Genomic evidence for intraspecific hybridization in a clonal and extremely halotolerant yeast.</title>
        <authorList>
            <person name="Gostincar C."/>
            <person name="Stajich J.E."/>
            <person name="Zupancic J."/>
            <person name="Zalar P."/>
            <person name="Gunde-Cimerman N."/>
        </authorList>
    </citation>
    <scope>NUCLEOTIDE SEQUENCE [LARGE SCALE GENOMIC DNA]</scope>
    <source>
        <strain evidence="14 16">EXF-6651</strain>
        <strain evidence="12 18">EXF-6654</strain>
        <strain evidence="11 17">EXF-6656</strain>
        <strain evidence="13 15">EXF-6669</strain>
    </source>
</reference>
<feature type="compositionally biased region" description="Polar residues" evidence="7">
    <location>
        <begin position="178"/>
        <end position="204"/>
    </location>
</feature>
<dbReference type="Proteomes" id="UP000276864">
    <property type="component" value="Unassembled WGS sequence"/>
</dbReference>
<feature type="compositionally biased region" description="Acidic residues" evidence="7">
    <location>
        <begin position="951"/>
        <end position="974"/>
    </location>
</feature>
<keyword evidence="6" id="KW-0863">Zinc-finger</keyword>
<dbReference type="OrthoDB" id="423559at2759"/>
<dbReference type="InterPro" id="IPR049730">
    <property type="entry name" value="SNF2/RAD54-like_C"/>
</dbReference>
<dbReference type="PROSITE" id="PS50089">
    <property type="entry name" value="ZF_RING_2"/>
    <property type="match status" value="1"/>
</dbReference>
<dbReference type="InterPro" id="IPR013083">
    <property type="entry name" value="Znf_RING/FYVE/PHD"/>
</dbReference>
<dbReference type="EMBL" id="QWIL01000586">
    <property type="protein sequence ID" value="RMY17254.1"/>
    <property type="molecule type" value="Genomic_DNA"/>
</dbReference>
<sequence length="1245" mass="139210">MPADLPPHASIEEIQDELDFMDHLIDTLDPEADDFRETLDGHENTKRELKEWLQAKYEEQEAEPDLGSDGTADQTNGFQNPTMNRQPSSSGLGYLAAPQAQGIKRGLGFDSYEQRSKRPTPDPSTVGTPTSSQDSDEPIFPPGRSNGSEDRVRQRQTQFEASMKRKRDAEAADRALAQSLSQPQSRPASTFASSSRPGVQTTIGHNGAFMRPPSVKREQSESQQPPPFFSSASQNQPARPTFKAPPQVPSQRFQHEPSIKSEPGPSSSQQLPQRPRPYNGGVIDLTGDDDDDDEGVSEIAPARFTPSARTPRPAYGGYGEPARYPLPGSFPASSTPSQMPQPVYGTATPSYPSYATLNSNSYWNAQSAMRGYNGYNDYNGHNGYKGYKGYGSNIEEANYLINGGRSGGTGSSIDPFSLDDDVLYGGMRPSPLGRHAYSGLEDLYNSRYDAIADMDPTRTKEEINALLNNIRPDEELPEHLRVHTPEAMAVKLHKYQEMGLTWLKNCEEGTNKGGVLADDMGLGKTIQMLSLMATRRSEDPRLKTTLIVAPVALMRQWKQEIQSKIKPGPRHSMSVFIHHGSAKKKDFRDLRVYDVVLTTYGSLASELKKMEKFTLRQNNDPDARPYPHEKCALIGPDAHWYRVILDEAQCIKNRSTATARAAFQLNAQYRFCMTGTPMMNHVDELFSLVHFLQIRPYHRWEKFRTDFSGPLKKGSEVLRESAMRKLQTLIKAIMIRRTKQSTFEGQPILVLPERTAAVDNPEFDEGERDFYEHLEKGTRLQFEKYYSEGTVGKQYSAILVLLLRLRQACCHPYLIKDYGVAGVADMKQDEMLEMAKQLEPQVVARIREKEGNFDCSICFDAAPDPAIFIPCGHDACLECFSRITDSSNAIAAGADDGDGAAARCPTCRGPIHKKKITDLKNFKRVHQPELLTEDERKEMDILDDDDKKDNEDDESGSESGSETESDDEDADDVDERGNLRGFVIANDDDEEDPSSAGPSDAAGNKARSRKASGKSKKGKKSKKAKGKEKAKAKKNVTLADLKTLGARNATARKKYLRQLRETWVSSAKIEKTLEILTAIMDVKIEGEKVLIFSQWTTLLDLLEIPIDERGWGYRRYDGSMNAKLREDAVDDFRSQQDVRIMLVSLKAGNAGLNLNMASQVIIMDPFWNPFIEEQAIDRSHRLGQTRPVQVHKLLIQNTVEDRIMEIQERKREFVGEALDEAAGKNLSRLNVQDLAYLFGVTQNPS</sequence>
<dbReference type="Gene3D" id="3.30.40.10">
    <property type="entry name" value="Zinc/RING finger domain, C3HC4 (zinc finger)"/>
    <property type="match status" value="1"/>
</dbReference>
<feature type="compositionally biased region" description="Basic and acidic residues" evidence="7">
    <location>
        <begin position="933"/>
        <end position="950"/>
    </location>
</feature>
<dbReference type="Proteomes" id="UP000282582">
    <property type="component" value="Unassembled WGS sequence"/>
</dbReference>
<dbReference type="GO" id="GO:0004386">
    <property type="term" value="F:helicase activity"/>
    <property type="evidence" value="ECO:0007669"/>
    <property type="project" value="UniProtKB-KW"/>
</dbReference>
<evidence type="ECO:0000313" key="11">
    <source>
        <dbReference type="EMBL" id="RMX83468.1"/>
    </source>
</evidence>
<dbReference type="GO" id="GO:0000724">
    <property type="term" value="P:double-strand break repair via homologous recombination"/>
    <property type="evidence" value="ECO:0007669"/>
    <property type="project" value="TreeGrafter"/>
</dbReference>
<dbReference type="VEuPathDB" id="FungiDB:BTJ68_14909"/>
<dbReference type="GO" id="GO:0005737">
    <property type="term" value="C:cytoplasm"/>
    <property type="evidence" value="ECO:0007669"/>
    <property type="project" value="TreeGrafter"/>
</dbReference>
<dbReference type="InterPro" id="IPR001650">
    <property type="entry name" value="Helicase_C-like"/>
</dbReference>
<feature type="compositionally biased region" description="Basic residues" evidence="7">
    <location>
        <begin position="1006"/>
        <end position="1032"/>
    </location>
</feature>
<feature type="compositionally biased region" description="Polar residues" evidence="7">
    <location>
        <begin position="71"/>
        <end position="91"/>
    </location>
</feature>
<dbReference type="InterPro" id="IPR038718">
    <property type="entry name" value="SNF2-like_sf"/>
</dbReference>
<evidence type="ECO:0008006" key="19">
    <source>
        <dbReference type="Google" id="ProtNLM"/>
    </source>
</evidence>
<evidence type="ECO:0000313" key="17">
    <source>
        <dbReference type="Proteomes" id="UP000281245"/>
    </source>
</evidence>
<dbReference type="InterPro" id="IPR001841">
    <property type="entry name" value="Znf_RING"/>
</dbReference>
<evidence type="ECO:0000256" key="3">
    <source>
        <dbReference type="ARBA" id="ARBA00022801"/>
    </source>
</evidence>
<dbReference type="SUPFAM" id="SSF52540">
    <property type="entry name" value="P-loop containing nucleoside triphosphate hydrolases"/>
    <property type="match status" value="2"/>
</dbReference>
<keyword evidence="4" id="KW-0347">Helicase</keyword>
<keyword evidence="6" id="KW-0479">Metal-binding</keyword>
<dbReference type="GO" id="GO:0008270">
    <property type="term" value="F:zinc ion binding"/>
    <property type="evidence" value="ECO:0007669"/>
    <property type="project" value="UniProtKB-KW"/>
</dbReference>
<feature type="region of interest" description="Disordered" evidence="7">
    <location>
        <begin position="35"/>
        <end position="313"/>
    </location>
</feature>
<feature type="compositionally biased region" description="Acidic residues" evidence="7">
    <location>
        <begin position="286"/>
        <end position="296"/>
    </location>
</feature>